<feature type="signal peptide" evidence="1">
    <location>
        <begin position="1"/>
        <end position="22"/>
    </location>
</feature>
<dbReference type="Proteomes" id="UP000887566">
    <property type="component" value="Unplaced"/>
</dbReference>
<name>A0A914UZM7_9BILA</name>
<evidence type="ECO:0000256" key="1">
    <source>
        <dbReference type="SAM" id="SignalP"/>
    </source>
</evidence>
<keyword evidence="1" id="KW-0732">Signal</keyword>
<feature type="chain" id="PRO_5038100095" evidence="1">
    <location>
        <begin position="23"/>
        <end position="192"/>
    </location>
</feature>
<accession>A0A914UZM7</accession>
<reference evidence="3" key="1">
    <citation type="submission" date="2022-11" db="UniProtKB">
        <authorList>
            <consortium name="WormBaseParasite"/>
        </authorList>
    </citation>
    <scope>IDENTIFICATION</scope>
</reference>
<organism evidence="2 3">
    <name type="scientific">Plectus sambesii</name>
    <dbReference type="NCBI Taxonomy" id="2011161"/>
    <lineage>
        <taxon>Eukaryota</taxon>
        <taxon>Metazoa</taxon>
        <taxon>Ecdysozoa</taxon>
        <taxon>Nematoda</taxon>
        <taxon>Chromadorea</taxon>
        <taxon>Plectida</taxon>
        <taxon>Plectina</taxon>
        <taxon>Plectoidea</taxon>
        <taxon>Plectidae</taxon>
        <taxon>Plectus</taxon>
    </lineage>
</organism>
<evidence type="ECO:0000313" key="2">
    <source>
        <dbReference type="Proteomes" id="UP000887566"/>
    </source>
</evidence>
<dbReference type="WBParaSite" id="PSAMB.scaffold1341size32732.g12537.t1">
    <property type="protein sequence ID" value="PSAMB.scaffold1341size32732.g12537.t1"/>
    <property type="gene ID" value="PSAMB.scaffold1341size32732.g12537"/>
</dbReference>
<proteinExistence type="predicted"/>
<protein>
    <submittedName>
        <fullName evidence="3">Apple domain-containing protein</fullName>
    </submittedName>
</protein>
<evidence type="ECO:0000313" key="3">
    <source>
        <dbReference type="WBParaSite" id="PSAMB.scaffold1341size32732.g12537.t1"/>
    </source>
</evidence>
<keyword evidence="2" id="KW-1185">Reference proteome</keyword>
<dbReference type="AlphaFoldDB" id="A0A914UZM7"/>
<sequence length="192" mass="21476">MHFSMLRVVGVIGGFVLSLIRGGNAPCGTPGYTQVKYYNNPGEVCSADYTGCSGAGAATTLAKSCVGASAEATLDTAIRRFSELNQTCLDRRLIPECSSVPNRFGFIIKQYDSMRVDATTSVYGIIKLVMVTPPETVIKCVVECYGMPNCLAFNWRSDLQMCELLNYFYHTYFIDYITYEYDENSVWYERQL</sequence>